<proteinExistence type="predicted"/>
<gene>
    <name evidence="1" type="ORF">DVS28_a1491</name>
</gene>
<accession>A0A346XVD7</accession>
<sequence length="40" mass="4417">MHTDRWTAGGRDGWRLVEGTHGEAHHRTCGPTVGHAHCEP</sequence>
<evidence type="ECO:0000313" key="1">
    <source>
        <dbReference type="EMBL" id="AXV06184.1"/>
    </source>
</evidence>
<name>A0A346XVD7_9ACTN</name>
<dbReference type="Proteomes" id="UP000264006">
    <property type="component" value="Chromosome"/>
</dbReference>
<dbReference type="KEGG" id="euz:DVS28_a1491"/>
<reference evidence="1 2" key="1">
    <citation type="submission" date="2018-09" db="EMBL/GenBank/DDBJ databases">
        <title>Complete genome sequence of Euzebya sp. DY32-46 isolated from seawater of Pacific Ocean.</title>
        <authorList>
            <person name="Xu L."/>
            <person name="Wu Y.-H."/>
            <person name="Xu X.-W."/>
        </authorList>
    </citation>
    <scope>NUCLEOTIDE SEQUENCE [LARGE SCALE GENOMIC DNA]</scope>
    <source>
        <strain evidence="1 2">DY32-46</strain>
    </source>
</reference>
<organism evidence="1 2">
    <name type="scientific">Euzebya pacifica</name>
    <dbReference type="NCBI Taxonomy" id="1608957"/>
    <lineage>
        <taxon>Bacteria</taxon>
        <taxon>Bacillati</taxon>
        <taxon>Actinomycetota</taxon>
        <taxon>Nitriliruptoria</taxon>
        <taxon>Euzebyales</taxon>
    </lineage>
</organism>
<keyword evidence="2" id="KW-1185">Reference proteome</keyword>
<protein>
    <submittedName>
        <fullName evidence="1">Uncharacterized protein</fullName>
    </submittedName>
</protein>
<dbReference type="EMBL" id="CP031165">
    <property type="protein sequence ID" value="AXV06184.1"/>
    <property type="molecule type" value="Genomic_DNA"/>
</dbReference>
<dbReference type="AlphaFoldDB" id="A0A346XVD7"/>
<evidence type="ECO:0000313" key="2">
    <source>
        <dbReference type="Proteomes" id="UP000264006"/>
    </source>
</evidence>